<dbReference type="Pfam" id="PF13480">
    <property type="entry name" value="Acetyltransf_6"/>
    <property type="match status" value="1"/>
</dbReference>
<evidence type="ECO:0000256" key="2">
    <source>
        <dbReference type="ARBA" id="ARBA00022679"/>
    </source>
</evidence>
<evidence type="ECO:0000259" key="7">
    <source>
        <dbReference type="Pfam" id="PF13480"/>
    </source>
</evidence>
<evidence type="ECO:0000313" key="8">
    <source>
        <dbReference type="EMBL" id="HED09314.1"/>
    </source>
</evidence>
<dbReference type="InterPro" id="IPR038740">
    <property type="entry name" value="BioF2-like_GNAT_dom"/>
</dbReference>
<dbReference type="GO" id="GO:0008360">
    <property type="term" value="P:regulation of cell shape"/>
    <property type="evidence" value="ECO:0007669"/>
    <property type="project" value="UniProtKB-KW"/>
</dbReference>
<evidence type="ECO:0000256" key="5">
    <source>
        <dbReference type="ARBA" id="ARBA00023315"/>
    </source>
</evidence>
<dbReference type="AlphaFoldDB" id="A0A7V1LXD0"/>
<organism evidence="8">
    <name type="scientific">Caldithrix abyssi</name>
    <dbReference type="NCBI Taxonomy" id="187145"/>
    <lineage>
        <taxon>Bacteria</taxon>
        <taxon>Pseudomonadati</taxon>
        <taxon>Calditrichota</taxon>
        <taxon>Calditrichia</taxon>
        <taxon>Calditrichales</taxon>
        <taxon>Calditrichaceae</taxon>
        <taxon>Caldithrix</taxon>
    </lineage>
</organism>
<comment type="similarity">
    <text evidence="1">Belongs to the FemABX family.</text>
</comment>
<keyword evidence="3" id="KW-0133">Cell shape</keyword>
<dbReference type="Gene3D" id="3.40.630.30">
    <property type="match status" value="1"/>
</dbReference>
<dbReference type="GO" id="GO:0071555">
    <property type="term" value="P:cell wall organization"/>
    <property type="evidence" value="ECO:0007669"/>
    <property type="project" value="UniProtKB-KW"/>
</dbReference>
<keyword evidence="5" id="KW-0012">Acyltransferase</keyword>
<dbReference type="PANTHER" id="PTHR36174:SF1">
    <property type="entry name" value="LIPID II:GLYCINE GLYCYLTRANSFERASE"/>
    <property type="match status" value="1"/>
</dbReference>
<evidence type="ECO:0000256" key="1">
    <source>
        <dbReference type="ARBA" id="ARBA00009943"/>
    </source>
</evidence>
<dbReference type="SUPFAM" id="SSF55729">
    <property type="entry name" value="Acyl-CoA N-acyltransferases (Nat)"/>
    <property type="match status" value="1"/>
</dbReference>
<dbReference type="Proteomes" id="UP000886005">
    <property type="component" value="Unassembled WGS sequence"/>
</dbReference>
<evidence type="ECO:0000256" key="4">
    <source>
        <dbReference type="ARBA" id="ARBA00022984"/>
    </source>
</evidence>
<dbReference type="InterPro" id="IPR050644">
    <property type="entry name" value="PG_Glycine_Bridge_Synth"/>
</dbReference>
<comment type="caution">
    <text evidence="8">The sequence shown here is derived from an EMBL/GenBank/DDBJ whole genome shotgun (WGS) entry which is preliminary data.</text>
</comment>
<evidence type="ECO:0000256" key="3">
    <source>
        <dbReference type="ARBA" id="ARBA00022960"/>
    </source>
</evidence>
<dbReference type="InterPro" id="IPR016181">
    <property type="entry name" value="Acyl_CoA_acyltransferase"/>
</dbReference>
<dbReference type="InterPro" id="IPR003447">
    <property type="entry name" value="FEMABX"/>
</dbReference>
<proteinExistence type="inferred from homology"/>
<dbReference type="GO" id="GO:0016755">
    <property type="term" value="F:aminoacyltransferase activity"/>
    <property type="evidence" value="ECO:0007669"/>
    <property type="project" value="InterPro"/>
</dbReference>
<name>A0A7V1LXD0_CALAY</name>
<dbReference type="EMBL" id="DRLD01000037">
    <property type="protein sequence ID" value="HED09314.1"/>
    <property type="molecule type" value="Genomic_DNA"/>
</dbReference>
<gene>
    <name evidence="8" type="ORF">ENJ10_01365</name>
</gene>
<reference evidence="8" key="1">
    <citation type="journal article" date="2020" name="mSystems">
        <title>Genome- and Community-Level Interaction Insights into Carbon Utilization and Element Cycling Functions of Hydrothermarchaeota in Hydrothermal Sediment.</title>
        <authorList>
            <person name="Zhou Z."/>
            <person name="Liu Y."/>
            <person name="Xu W."/>
            <person name="Pan J."/>
            <person name="Luo Z.H."/>
            <person name="Li M."/>
        </authorList>
    </citation>
    <scope>NUCLEOTIDE SEQUENCE [LARGE SCALE GENOMIC DNA]</scope>
    <source>
        <strain evidence="8">HyVt-456</strain>
    </source>
</reference>
<dbReference type="PANTHER" id="PTHR36174">
    <property type="entry name" value="LIPID II:GLYCINE GLYCYLTRANSFERASE"/>
    <property type="match status" value="1"/>
</dbReference>
<keyword evidence="2" id="KW-0808">Transferase</keyword>
<dbReference type="GO" id="GO:0009252">
    <property type="term" value="P:peptidoglycan biosynthetic process"/>
    <property type="evidence" value="ECO:0007669"/>
    <property type="project" value="UniProtKB-KW"/>
</dbReference>
<protein>
    <submittedName>
        <fullName evidence="8">GNAT family N-acetyltransferase</fullName>
    </submittedName>
</protein>
<keyword evidence="4" id="KW-0573">Peptidoglycan synthesis</keyword>
<sequence>MGAVSALTYTQTGEGYRSAEYAAACDHIGEALPLARAGGWLIKRPLAGTPYFDLAAPYPLFDVRDWSLLENDFSGLDKEKFVTVTVVADPLADVSYHDLFTLFPERHVKLKSHFIADLSRNIEDFVSPGHRYKARRALKKATVDHVTDKEACLSQWINLYAQLIERHHIGGAALFSPSSFARQLAMEEMHLFAAREGEETVAMHLWLEQGNRVYYHLGASSQRGYELRATYAIMWEALHFFKRKGIAVAGLGGVAGNSDDPGNGLAQFKRGFSTGNLPSMLCGKVMNPGVYDRLSKERGKEDSPFFPKYRHDEFRSA</sequence>
<accession>A0A7V1LXD0</accession>
<keyword evidence="6" id="KW-0961">Cell wall biogenesis/degradation</keyword>
<dbReference type="PROSITE" id="PS51191">
    <property type="entry name" value="FEMABX"/>
    <property type="match status" value="1"/>
</dbReference>
<feature type="domain" description="BioF2-like acetyltransferase" evidence="7">
    <location>
        <begin position="131"/>
        <end position="256"/>
    </location>
</feature>
<evidence type="ECO:0000256" key="6">
    <source>
        <dbReference type="ARBA" id="ARBA00023316"/>
    </source>
</evidence>